<dbReference type="Gene3D" id="3.40.50.10310">
    <property type="entry name" value="Creatininase"/>
    <property type="match status" value="1"/>
</dbReference>
<dbReference type="OrthoDB" id="9801445at2"/>
<dbReference type="RefSeq" id="WP_076942865.1">
    <property type="nucleotide sequence ID" value="NZ_MOXD01000007.1"/>
</dbReference>
<dbReference type="SUPFAM" id="SSF102215">
    <property type="entry name" value="Creatininase"/>
    <property type="match status" value="1"/>
</dbReference>
<reference evidence="6 7" key="1">
    <citation type="submission" date="2016-11" db="EMBL/GenBank/DDBJ databases">
        <title>Rahnella oryzae sp. nov., isolated from rice root.</title>
        <authorList>
            <person name="Zhang X.-X."/>
            <person name="Zhang J."/>
        </authorList>
    </citation>
    <scope>NUCLEOTIDE SEQUENCE [LARGE SCALE GENOMIC DNA]</scope>
    <source>
        <strain evidence="6 7">J11-6</strain>
    </source>
</reference>
<dbReference type="STRING" id="2034155.BMI79_14195"/>
<organism evidence="6 7">
    <name type="scientific">Serratia oryzae</name>
    <dbReference type="NCBI Taxonomy" id="2034155"/>
    <lineage>
        <taxon>Bacteria</taxon>
        <taxon>Pseudomonadati</taxon>
        <taxon>Pseudomonadota</taxon>
        <taxon>Gammaproteobacteria</taxon>
        <taxon>Enterobacterales</taxon>
        <taxon>Yersiniaceae</taxon>
        <taxon>Serratia</taxon>
    </lineage>
</organism>
<protein>
    <submittedName>
        <fullName evidence="6">Creatininase</fullName>
    </submittedName>
</protein>
<evidence type="ECO:0000256" key="4">
    <source>
        <dbReference type="ARBA" id="ARBA00022833"/>
    </source>
</evidence>
<dbReference type="InterPro" id="IPR003785">
    <property type="entry name" value="Creatininase/forma_Hydrolase"/>
</dbReference>
<dbReference type="InterPro" id="IPR024087">
    <property type="entry name" value="Creatininase-like_sf"/>
</dbReference>
<dbReference type="GO" id="GO:0046872">
    <property type="term" value="F:metal ion binding"/>
    <property type="evidence" value="ECO:0007669"/>
    <property type="project" value="UniProtKB-KW"/>
</dbReference>
<keyword evidence="2" id="KW-0479">Metal-binding</keyword>
<evidence type="ECO:0000256" key="3">
    <source>
        <dbReference type="ARBA" id="ARBA00022801"/>
    </source>
</evidence>
<dbReference type="GO" id="GO:0016811">
    <property type="term" value="F:hydrolase activity, acting on carbon-nitrogen (but not peptide) bonds, in linear amides"/>
    <property type="evidence" value="ECO:0007669"/>
    <property type="project" value="TreeGrafter"/>
</dbReference>
<sequence length="233" mass="25995">MKIADMNWMQLESYLQQDDRVVVPLGSVEQHAYLSLAVDMILAEKVAVDAAEPLGIPVYPAIPFGVTPYFAAFPGTVSLRVETYVRVIHDLLDSLARSGFKRIVLVNGHGGNQPAASAATEWMLSNPGVKVRFYNWWNAPHTLANVRSVDPTSSHASWMENLPWTRLADAPCPDARKAPIDYQRFHVMNAAQAKEYLGDGNFGGWYQRPAEVENAMWQVAVEETRAILQGPWE</sequence>
<evidence type="ECO:0000256" key="5">
    <source>
        <dbReference type="ARBA" id="ARBA00024029"/>
    </source>
</evidence>
<evidence type="ECO:0000313" key="7">
    <source>
        <dbReference type="Proteomes" id="UP000216021"/>
    </source>
</evidence>
<accession>A0A1S8CJW4</accession>
<dbReference type="Pfam" id="PF02633">
    <property type="entry name" value="Creatininase"/>
    <property type="match status" value="1"/>
</dbReference>
<comment type="similarity">
    <text evidence="5">Belongs to the creatininase superfamily.</text>
</comment>
<gene>
    <name evidence="6" type="ORF">BMI79_14195</name>
</gene>
<evidence type="ECO:0000256" key="2">
    <source>
        <dbReference type="ARBA" id="ARBA00022723"/>
    </source>
</evidence>
<dbReference type="PANTHER" id="PTHR35005">
    <property type="entry name" value="3-DEHYDRO-SCYLLO-INOSOSE HYDROLASE"/>
    <property type="match status" value="1"/>
</dbReference>
<dbReference type="GO" id="GO:0009231">
    <property type="term" value="P:riboflavin biosynthetic process"/>
    <property type="evidence" value="ECO:0007669"/>
    <property type="project" value="TreeGrafter"/>
</dbReference>
<keyword evidence="4" id="KW-0862">Zinc</keyword>
<comment type="cofactor">
    <cofactor evidence="1">
        <name>Zn(2+)</name>
        <dbReference type="ChEBI" id="CHEBI:29105"/>
    </cofactor>
</comment>
<dbReference type="Proteomes" id="UP000216021">
    <property type="component" value="Unassembled WGS sequence"/>
</dbReference>
<evidence type="ECO:0000256" key="1">
    <source>
        <dbReference type="ARBA" id="ARBA00001947"/>
    </source>
</evidence>
<keyword evidence="7" id="KW-1185">Reference proteome</keyword>
<proteinExistence type="inferred from homology"/>
<name>A0A1S8CJW4_9GAMM</name>
<evidence type="ECO:0000313" key="6">
    <source>
        <dbReference type="EMBL" id="OMQ21854.1"/>
    </source>
</evidence>
<dbReference type="PANTHER" id="PTHR35005:SF1">
    <property type="entry name" value="2-AMINO-5-FORMYLAMINO-6-RIBOSYLAMINOPYRIMIDIN-4(3H)-ONE 5'-MONOPHOSPHATE DEFORMYLASE"/>
    <property type="match status" value="1"/>
</dbReference>
<dbReference type="AlphaFoldDB" id="A0A1S8CJW4"/>
<comment type="caution">
    <text evidence="6">The sequence shown here is derived from an EMBL/GenBank/DDBJ whole genome shotgun (WGS) entry which is preliminary data.</text>
</comment>
<dbReference type="EMBL" id="MOXD01000007">
    <property type="protein sequence ID" value="OMQ21854.1"/>
    <property type="molecule type" value="Genomic_DNA"/>
</dbReference>
<keyword evidence="3" id="KW-0378">Hydrolase</keyword>